<evidence type="ECO:0000313" key="2">
    <source>
        <dbReference type="Proteomes" id="UP000645517"/>
    </source>
</evidence>
<sequence>MSVPRSMPPQCQTGVKTPCAVWEARTLTGVTLPVSELLREYQEYVLAYRLRRAVGGRVTPPGEQLRLSEYAALRLERQDLARSLVRRGLDGTRMRRLDTLSDQLMFGFWLNPSEVAAFLRAAIREGSHPALGDPAAFARLLTPAEQARLGAGGVALVCAHHIACFALAAPMLDPDGLTAAWQRIEATRPPLFLDELQQPTP</sequence>
<protein>
    <submittedName>
        <fullName evidence="1">Uncharacterized protein</fullName>
    </submittedName>
</protein>
<dbReference type="EMBL" id="BMOR01000031">
    <property type="protein sequence ID" value="GGN46169.1"/>
    <property type="molecule type" value="Genomic_DNA"/>
</dbReference>
<organism evidence="1 2">
    <name type="scientific">Deinococcus daejeonensis</name>
    <dbReference type="NCBI Taxonomy" id="1007098"/>
    <lineage>
        <taxon>Bacteria</taxon>
        <taxon>Thermotogati</taxon>
        <taxon>Deinococcota</taxon>
        <taxon>Deinococci</taxon>
        <taxon>Deinococcales</taxon>
        <taxon>Deinococcaceae</taxon>
        <taxon>Deinococcus</taxon>
    </lineage>
</organism>
<dbReference type="Proteomes" id="UP000645517">
    <property type="component" value="Unassembled WGS sequence"/>
</dbReference>
<keyword evidence="2" id="KW-1185">Reference proteome</keyword>
<name>A0ABQ2JIH4_9DEIO</name>
<proteinExistence type="predicted"/>
<accession>A0ABQ2JIH4</accession>
<comment type="caution">
    <text evidence="1">The sequence shown here is derived from an EMBL/GenBank/DDBJ whole genome shotgun (WGS) entry which is preliminary data.</text>
</comment>
<reference evidence="2" key="1">
    <citation type="journal article" date="2019" name="Int. J. Syst. Evol. Microbiol.">
        <title>The Global Catalogue of Microorganisms (GCM) 10K type strain sequencing project: providing services to taxonomists for standard genome sequencing and annotation.</title>
        <authorList>
            <consortium name="The Broad Institute Genomics Platform"/>
            <consortium name="The Broad Institute Genome Sequencing Center for Infectious Disease"/>
            <person name="Wu L."/>
            <person name="Ma J."/>
        </authorList>
    </citation>
    <scope>NUCLEOTIDE SEQUENCE [LARGE SCALE GENOMIC DNA]</scope>
    <source>
        <strain evidence="2">JCM 16918</strain>
    </source>
</reference>
<evidence type="ECO:0000313" key="1">
    <source>
        <dbReference type="EMBL" id="GGN46169.1"/>
    </source>
</evidence>
<gene>
    <name evidence="1" type="ORF">GCM10010842_36450</name>
</gene>